<dbReference type="Proteomes" id="UP000537326">
    <property type="component" value="Unassembled WGS sequence"/>
</dbReference>
<evidence type="ECO:0000313" key="2">
    <source>
        <dbReference type="EMBL" id="NYI08996.1"/>
    </source>
</evidence>
<feature type="compositionally biased region" description="Basic and acidic residues" evidence="1">
    <location>
        <begin position="509"/>
        <end position="525"/>
    </location>
</feature>
<keyword evidence="3" id="KW-1185">Reference proteome</keyword>
<feature type="region of interest" description="Disordered" evidence="1">
    <location>
        <begin position="570"/>
        <end position="594"/>
    </location>
</feature>
<sequence length="699" mass="74641">MRQMSAEELMAAVEPVRRHHRPGEVTVNTVLAAYLRAADLRPQGRTWEVAVEAFRARGDFAWAVEAALKTGDEGHLRPPKSWPDSMLSRPTLTQATPLVGERLSAGPLDWHPQRFEPGAIQGAGAKKLLGTPHVSMEELLVRETAQNSWDARTGDRPVEFVLNLRNLAPEVVSVLRRSVFTGSASGTRIGEALAAPQPRAIEISDRGTVGLGGPVRNDQAIPPGSVTHFIDLIFNIGATKSDMTSGGTYGFGKSVAYMVSEVGAIIVWSRCRTDRGPEDRLIASAIGDVFEMSGSRYTGRHWWGRDVGGRPEPLVGPVAAQMGRNIFAKPFVGDELGTSILILAPELGAPGPDDDAAVLTEAVLANLWPKLLADDTGMVPMDIRIQIDGVDRPIPDPAEHPVLSGAVGCLRAVRSVQAGAEPFPTLFPVEVREIRRYNEVLGHLALTKYPVDPKAAEEEHGRDVTLMRSGAELVVRRLRRAALGEPGFQWAGVFKPVPALDPVFARSEPPAHDDWSPASLQDKKQRSQVKLALQRVQEEADRFLEPHLSARSANASASAAGVGDRLAGLMAGSSGSAPTKARSPGPTGGSRSARATAQLVGSAWAEIGRPGWTRTLVTVRLVGGPPAGSSVDLQIGIGTDGGTERSLDPHYVQDGGWVGLDTNGPIHMAPGERRDYFFDSSDDVAVDVHARVVGGNGAS</sequence>
<accession>A0A7Z0C3E4</accession>
<feature type="region of interest" description="Disordered" evidence="1">
    <location>
        <begin position="505"/>
        <end position="529"/>
    </location>
</feature>
<reference evidence="2 3" key="1">
    <citation type="submission" date="2020-07" db="EMBL/GenBank/DDBJ databases">
        <title>Sequencing the genomes of 1000 actinobacteria strains.</title>
        <authorList>
            <person name="Klenk H.-P."/>
        </authorList>
    </citation>
    <scope>NUCLEOTIDE SEQUENCE [LARGE SCALE GENOMIC DNA]</scope>
    <source>
        <strain evidence="2 3">DSM 18248</strain>
    </source>
</reference>
<evidence type="ECO:0000313" key="3">
    <source>
        <dbReference type="Proteomes" id="UP000537326"/>
    </source>
</evidence>
<dbReference type="AlphaFoldDB" id="A0A7Z0C3E4"/>
<evidence type="ECO:0000256" key="1">
    <source>
        <dbReference type="SAM" id="MobiDB-lite"/>
    </source>
</evidence>
<proteinExistence type="predicted"/>
<protein>
    <submittedName>
        <fullName evidence="2">Uncharacterized protein</fullName>
    </submittedName>
</protein>
<dbReference type="EMBL" id="JACBZI010000001">
    <property type="protein sequence ID" value="NYI08996.1"/>
    <property type="molecule type" value="Genomic_DNA"/>
</dbReference>
<organism evidence="2 3">
    <name type="scientific">Nocardioides marinus</name>
    <dbReference type="NCBI Taxonomy" id="374514"/>
    <lineage>
        <taxon>Bacteria</taxon>
        <taxon>Bacillati</taxon>
        <taxon>Actinomycetota</taxon>
        <taxon>Actinomycetes</taxon>
        <taxon>Propionibacteriales</taxon>
        <taxon>Nocardioidaceae</taxon>
        <taxon>Nocardioides</taxon>
    </lineage>
</organism>
<name>A0A7Z0C3E4_9ACTN</name>
<comment type="caution">
    <text evidence="2">The sequence shown here is derived from an EMBL/GenBank/DDBJ whole genome shotgun (WGS) entry which is preliminary data.</text>
</comment>
<gene>
    <name evidence="2" type="ORF">BKA05_000511</name>
</gene>